<dbReference type="AlphaFoldDB" id="A0A108TFU8"/>
<keyword evidence="1" id="KW-0732">Signal</keyword>
<reference evidence="2 3" key="1">
    <citation type="journal article" date="2019" name="Nat. Med.">
        <title>A library of human gut bacterial isolates paired with longitudinal multiomics data enables mechanistic microbiome research.</title>
        <authorList>
            <person name="Poyet M."/>
            <person name="Groussin M."/>
            <person name="Gibbons S.M."/>
            <person name="Avila-Pacheco J."/>
            <person name="Jiang X."/>
            <person name="Kearney S.M."/>
            <person name="Perrotta A.R."/>
            <person name="Berdy B."/>
            <person name="Zhao S."/>
            <person name="Lieberman T.D."/>
            <person name="Swanson P.K."/>
            <person name="Smith M."/>
            <person name="Roesemann S."/>
            <person name="Alexander J.E."/>
            <person name="Rich S.A."/>
            <person name="Livny J."/>
            <person name="Vlamakis H."/>
            <person name="Clish C."/>
            <person name="Bullock K."/>
            <person name="Deik A."/>
            <person name="Scott J."/>
            <person name="Pierce K.A."/>
            <person name="Xavier R.J."/>
            <person name="Alm E.J."/>
        </authorList>
    </citation>
    <scope>NUCLEOTIDE SEQUENCE [LARGE SCALE GENOMIC DNA]</scope>
    <source>
        <strain evidence="2 3">BIOML-A6</strain>
    </source>
</reference>
<evidence type="ECO:0000256" key="1">
    <source>
        <dbReference type="SAM" id="SignalP"/>
    </source>
</evidence>
<protein>
    <recommendedName>
        <fullName evidence="4">Secreted protein</fullName>
    </recommendedName>
</protein>
<comment type="caution">
    <text evidence="2">The sequence shown here is derived from an EMBL/GenBank/DDBJ whole genome shotgun (WGS) entry which is preliminary data.</text>
</comment>
<evidence type="ECO:0008006" key="4">
    <source>
        <dbReference type="Google" id="ProtNLM"/>
    </source>
</evidence>
<name>A0A108TFU8_9BACE</name>
<gene>
    <name evidence="2" type="ORF">F2Y81_12825</name>
</gene>
<sequence length="182" mass="20930">MRRHSLTLVMLIVALHIQAQFGIANKALSLQDNSFVGILWEPTGTINYSEKNGEGVYGLVISMNTSDTYLDIEKGHKVSIEFIDDTREVLLVQEVDKSYSNTVVNYRIVNVYKTNVLIYPNYEVLISKPIRRIVIQRTNGKVWIIETKAKRAKKLLVEFKKSMSEAYSSYKNKIANDNYFNE</sequence>
<organism evidence="2 3">
    <name type="scientific">Bacteroides cellulosilyticus</name>
    <dbReference type="NCBI Taxonomy" id="246787"/>
    <lineage>
        <taxon>Bacteria</taxon>
        <taxon>Pseudomonadati</taxon>
        <taxon>Bacteroidota</taxon>
        <taxon>Bacteroidia</taxon>
        <taxon>Bacteroidales</taxon>
        <taxon>Bacteroidaceae</taxon>
        <taxon>Bacteroides</taxon>
    </lineage>
</organism>
<dbReference type="EMBL" id="VVYV01000020">
    <property type="protein sequence ID" value="KAA5417700.1"/>
    <property type="molecule type" value="Genomic_DNA"/>
</dbReference>
<proteinExistence type="predicted"/>
<dbReference type="GeneID" id="66309020"/>
<dbReference type="RefSeq" id="WP_007216287.1">
    <property type="nucleotide sequence ID" value="NZ_CABMLT010000004.1"/>
</dbReference>
<evidence type="ECO:0000313" key="2">
    <source>
        <dbReference type="EMBL" id="KAA5417700.1"/>
    </source>
</evidence>
<evidence type="ECO:0000313" key="3">
    <source>
        <dbReference type="Proteomes" id="UP000448877"/>
    </source>
</evidence>
<accession>A0A108TFU8</accession>
<feature type="chain" id="PRO_5030020246" description="Secreted protein" evidence="1">
    <location>
        <begin position="20"/>
        <end position="182"/>
    </location>
</feature>
<feature type="signal peptide" evidence="1">
    <location>
        <begin position="1"/>
        <end position="19"/>
    </location>
</feature>
<dbReference type="Proteomes" id="UP000448877">
    <property type="component" value="Unassembled WGS sequence"/>
</dbReference>